<proteinExistence type="predicted"/>
<feature type="compositionally biased region" description="Basic and acidic residues" evidence="1">
    <location>
        <begin position="1"/>
        <end position="12"/>
    </location>
</feature>
<keyword evidence="2" id="KW-1133">Transmembrane helix</keyword>
<evidence type="ECO:0000313" key="3">
    <source>
        <dbReference type="EMBL" id="RUS88895.1"/>
    </source>
</evidence>
<name>A0A3S1CCF3_ELYCH</name>
<dbReference type="Proteomes" id="UP000271974">
    <property type="component" value="Unassembled WGS sequence"/>
</dbReference>
<sequence>MGQKEDKKDKSKGLVYVTNGDSKRPGLPDPEMTPSDDVSSEGLPQKKSRRCGRYRCPIISVCVVIGVAAVACAVYFSVTILMEDDEKSVNETLNKEAGQGGPSPHLGMKENVAEVSVTVPMSTTVEPVDLANMNAGSLVRGLPSRPGGSALRALPTR</sequence>
<evidence type="ECO:0000256" key="1">
    <source>
        <dbReference type="SAM" id="MobiDB-lite"/>
    </source>
</evidence>
<evidence type="ECO:0000256" key="2">
    <source>
        <dbReference type="SAM" id="Phobius"/>
    </source>
</evidence>
<dbReference type="EMBL" id="RQTK01000071">
    <property type="protein sequence ID" value="RUS88895.1"/>
    <property type="molecule type" value="Genomic_DNA"/>
</dbReference>
<organism evidence="3 4">
    <name type="scientific">Elysia chlorotica</name>
    <name type="common">Eastern emerald elysia</name>
    <name type="synonym">Sea slug</name>
    <dbReference type="NCBI Taxonomy" id="188477"/>
    <lineage>
        <taxon>Eukaryota</taxon>
        <taxon>Metazoa</taxon>
        <taxon>Spiralia</taxon>
        <taxon>Lophotrochozoa</taxon>
        <taxon>Mollusca</taxon>
        <taxon>Gastropoda</taxon>
        <taxon>Heterobranchia</taxon>
        <taxon>Euthyneura</taxon>
        <taxon>Panpulmonata</taxon>
        <taxon>Sacoglossa</taxon>
        <taxon>Placobranchoidea</taxon>
        <taxon>Plakobranchidae</taxon>
        <taxon>Elysia</taxon>
    </lineage>
</organism>
<keyword evidence="2" id="KW-0812">Transmembrane</keyword>
<evidence type="ECO:0000313" key="4">
    <source>
        <dbReference type="Proteomes" id="UP000271974"/>
    </source>
</evidence>
<feature type="transmembrane region" description="Helical" evidence="2">
    <location>
        <begin position="56"/>
        <end position="78"/>
    </location>
</feature>
<dbReference type="AlphaFoldDB" id="A0A3S1CCF3"/>
<feature type="non-terminal residue" evidence="3">
    <location>
        <position position="157"/>
    </location>
</feature>
<reference evidence="3 4" key="1">
    <citation type="submission" date="2019-01" db="EMBL/GenBank/DDBJ databases">
        <title>A draft genome assembly of the solar-powered sea slug Elysia chlorotica.</title>
        <authorList>
            <person name="Cai H."/>
            <person name="Li Q."/>
            <person name="Fang X."/>
            <person name="Li J."/>
            <person name="Curtis N.E."/>
            <person name="Altenburger A."/>
            <person name="Shibata T."/>
            <person name="Feng M."/>
            <person name="Maeda T."/>
            <person name="Schwartz J.A."/>
            <person name="Shigenobu S."/>
            <person name="Lundholm N."/>
            <person name="Nishiyama T."/>
            <person name="Yang H."/>
            <person name="Hasebe M."/>
            <person name="Li S."/>
            <person name="Pierce S.K."/>
            <person name="Wang J."/>
        </authorList>
    </citation>
    <scope>NUCLEOTIDE SEQUENCE [LARGE SCALE GENOMIC DNA]</scope>
    <source>
        <strain evidence="3">EC2010</strain>
        <tissue evidence="3">Whole organism of an adult</tissue>
    </source>
</reference>
<feature type="region of interest" description="Disordered" evidence="1">
    <location>
        <begin position="1"/>
        <end position="46"/>
    </location>
</feature>
<gene>
    <name evidence="3" type="ORF">EGW08_003334</name>
</gene>
<comment type="caution">
    <text evidence="3">The sequence shown here is derived from an EMBL/GenBank/DDBJ whole genome shotgun (WGS) entry which is preliminary data.</text>
</comment>
<keyword evidence="2" id="KW-0472">Membrane</keyword>
<keyword evidence="4" id="KW-1185">Reference proteome</keyword>
<accession>A0A3S1CCF3</accession>
<protein>
    <submittedName>
        <fullName evidence="3">Uncharacterized protein</fullName>
    </submittedName>
</protein>